<reference evidence="1" key="1">
    <citation type="submission" date="2020-08" db="EMBL/GenBank/DDBJ databases">
        <title>Multicomponent nature underlies the extraordinary mechanical properties of spider dragline silk.</title>
        <authorList>
            <person name="Kono N."/>
            <person name="Nakamura H."/>
            <person name="Mori M."/>
            <person name="Yoshida Y."/>
            <person name="Ohtoshi R."/>
            <person name="Malay A.D."/>
            <person name="Moran D.A.P."/>
            <person name="Tomita M."/>
            <person name="Numata K."/>
            <person name="Arakawa K."/>
        </authorList>
    </citation>
    <scope>NUCLEOTIDE SEQUENCE</scope>
</reference>
<keyword evidence="2" id="KW-1185">Reference proteome</keyword>
<dbReference type="AlphaFoldDB" id="A0A8X6MYK6"/>
<evidence type="ECO:0000313" key="2">
    <source>
        <dbReference type="Proteomes" id="UP000887013"/>
    </source>
</evidence>
<proteinExistence type="predicted"/>
<name>A0A8X6MYK6_NEPPI</name>
<feature type="non-terminal residue" evidence="1">
    <location>
        <position position="1"/>
    </location>
</feature>
<dbReference type="Proteomes" id="UP000887013">
    <property type="component" value="Unassembled WGS sequence"/>
</dbReference>
<comment type="caution">
    <text evidence="1">The sequence shown here is derived from an EMBL/GenBank/DDBJ whole genome shotgun (WGS) entry which is preliminary data.</text>
</comment>
<sequence>DWLISEIISQSFRTIPIRSFNNASTFSIVSSETDGRPELCASWASIFEFSAPFAQVLYDHILFSIDSTQLGRNVHRCSVFCTQNKESQNGIRTWREKRGEAPSVTASKSKMASLTVSRGGYLERESQAIRQYY</sequence>
<accession>A0A8X6MYK6</accession>
<organism evidence="1 2">
    <name type="scientific">Nephila pilipes</name>
    <name type="common">Giant wood spider</name>
    <name type="synonym">Nephila maculata</name>
    <dbReference type="NCBI Taxonomy" id="299642"/>
    <lineage>
        <taxon>Eukaryota</taxon>
        <taxon>Metazoa</taxon>
        <taxon>Ecdysozoa</taxon>
        <taxon>Arthropoda</taxon>
        <taxon>Chelicerata</taxon>
        <taxon>Arachnida</taxon>
        <taxon>Araneae</taxon>
        <taxon>Araneomorphae</taxon>
        <taxon>Entelegynae</taxon>
        <taxon>Araneoidea</taxon>
        <taxon>Nephilidae</taxon>
        <taxon>Nephila</taxon>
    </lineage>
</organism>
<dbReference type="EMBL" id="BMAW01003594">
    <property type="protein sequence ID" value="GFS84453.1"/>
    <property type="molecule type" value="Genomic_DNA"/>
</dbReference>
<gene>
    <name evidence="1" type="ORF">NPIL_491981</name>
</gene>
<protein>
    <submittedName>
        <fullName evidence="1">Uncharacterized protein</fullName>
    </submittedName>
</protein>
<evidence type="ECO:0000313" key="1">
    <source>
        <dbReference type="EMBL" id="GFS84453.1"/>
    </source>
</evidence>